<gene>
    <name evidence="5" type="ORF">HF995_02615</name>
</gene>
<reference evidence="5 6" key="1">
    <citation type="submission" date="2020-04" db="EMBL/GenBank/DDBJ databases">
        <title>MicrobeNet Type strains.</title>
        <authorList>
            <person name="Nicholson A.C."/>
        </authorList>
    </citation>
    <scope>NUCLEOTIDE SEQUENCE [LARGE SCALE GENOMIC DNA]</scope>
    <source>
        <strain evidence="5 6">ATCC BAA-789</strain>
    </source>
</reference>
<sequence>MLITEDLALLLTDDATGRTLTDAARVDLSLGGALLLDLVGAGLVRITGPGEEVKPGRVVVTGAAPSGDAMLDAGVAQLVGRRPAKPQEVIQRLRKDLRSAVYQRLAARGIVRASEERILGIFPTTRWPAVDSAHEARVRAALYDVLVGGRTPTPLEATLVALLHAIGQVPKVVPTDALSKRDLRHRAKAVAEGNVAGDAVMQAVSAVQAGITAALAATAAAAS</sequence>
<name>A0A9X5FBU0_9MICO</name>
<keyword evidence="2" id="KW-0333">Golgi apparatus</keyword>
<keyword evidence="4" id="KW-0472">Membrane</keyword>
<evidence type="ECO:0000256" key="4">
    <source>
        <dbReference type="ARBA" id="ARBA00023136"/>
    </source>
</evidence>
<accession>A0A9X5FBU0</accession>
<protein>
    <submittedName>
        <fullName evidence="5">GPP34 family phosphoprotein</fullName>
    </submittedName>
</protein>
<dbReference type="Gene3D" id="1.10.3630.10">
    <property type="entry name" value="yeast vps74-n-term truncation variant domain like"/>
    <property type="match status" value="1"/>
</dbReference>
<dbReference type="Proteomes" id="UP000774283">
    <property type="component" value="Unassembled WGS sequence"/>
</dbReference>
<evidence type="ECO:0000256" key="2">
    <source>
        <dbReference type="ARBA" id="ARBA00023034"/>
    </source>
</evidence>
<comment type="caution">
    <text evidence="5">The sequence shown here is derived from an EMBL/GenBank/DDBJ whole genome shotgun (WGS) entry which is preliminary data.</text>
</comment>
<dbReference type="AlphaFoldDB" id="A0A9X5FBU0"/>
<evidence type="ECO:0000256" key="3">
    <source>
        <dbReference type="ARBA" id="ARBA00023121"/>
    </source>
</evidence>
<keyword evidence="6" id="KW-1185">Reference proteome</keyword>
<dbReference type="EMBL" id="JAAXOW010000001">
    <property type="protein sequence ID" value="NKX92172.1"/>
    <property type="molecule type" value="Genomic_DNA"/>
</dbReference>
<dbReference type="RefSeq" id="WP_168446243.1">
    <property type="nucleotide sequence ID" value="NZ_JAAXOW010000001.1"/>
</dbReference>
<dbReference type="GO" id="GO:0070273">
    <property type="term" value="F:phosphatidylinositol-4-phosphate binding"/>
    <property type="evidence" value="ECO:0007669"/>
    <property type="project" value="InterPro"/>
</dbReference>
<keyword evidence="3" id="KW-0446">Lipid-binding</keyword>
<evidence type="ECO:0000256" key="1">
    <source>
        <dbReference type="ARBA" id="ARBA00004255"/>
    </source>
</evidence>
<evidence type="ECO:0000313" key="6">
    <source>
        <dbReference type="Proteomes" id="UP000774283"/>
    </source>
</evidence>
<dbReference type="GO" id="GO:0012505">
    <property type="term" value="C:endomembrane system"/>
    <property type="evidence" value="ECO:0007669"/>
    <property type="project" value="UniProtKB-ARBA"/>
</dbReference>
<evidence type="ECO:0000313" key="5">
    <source>
        <dbReference type="EMBL" id="NKX92172.1"/>
    </source>
</evidence>
<dbReference type="Pfam" id="PF05719">
    <property type="entry name" value="GPP34"/>
    <property type="match status" value="1"/>
</dbReference>
<dbReference type="GO" id="GO:0005737">
    <property type="term" value="C:cytoplasm"/>
    <property type="evidence" value="ECO:0007669"/>
    <property type="project" value="UniProtKB-ARBA"/>
</dbReference>
<dbReference type="InterPro" id="IPR008628">
    <property type="entry name" value="GPP34-like"/>
</dbReference>
<dbReference type="InterPro" id="IPR038261">
    <property type="entry name" value="GPP34-like_sf"/>
</dbReference>
<comment type="subcellular location">
    <subcellularLocation>
        <location evidence="1">Golgi apparatus membrane</location>
        <topology evidence="1">Peripheral membrane protein</topology>
        <orientation evidence="1">Cytoplasmic side</orientation>
    </subcellularLocation>
</comment>
<proteinExistence type="predicted"/>
<organism evidence="5 6">
    <name type="scientific">Sanguibacter hominis ATCC BAA-789</name>
    <dbReference type="NCBI Taxonomy" id="1312740"/>
    <lineage>
        <taxon>Bacteria</taxon>
        <taxon>Bacillati</taxon>
        <taxon>Actinomycetota</taxon>
        <taxon>Actinomycetes</taxon>
        <taxon>Micrococcales</taxon>
        <taxon>Sanguibacteraceae</taxon>
        <taxon>Sanguibacter</taxon>
    </lineage>
</organism>